<dbReference type="InterPro" id="IPR036514">
    <property type="entry name" value="SGNH_hydro_sf"/>
</dbReference>
<proteinExistence type="predicted"/>
<dbReference type="GO" id="GO:0004622">
    <property type="term" value="F:phosphatidylcholine lysophospholipase activity"/>
    <property type="evidence" value="ECO:0007669"/>
    <property type="project" value="TreeGrafter"/>
</dbReference>
<evidence type="ECO:0000259" key="2">
    <source>
        <dbReference type="Pfam" id="PF13472"/>
    </source>
</evidence>
<dbReference type="SUPFAM" id="SSF69318">
    <property type="entry name" value="Integrin alpha N-terminal domain"/>
    <property type="match status" value="1"/>
</dbReference>
<dbReference type="InterPro" id="IPR051532">
    <property type="entry name" value="Ester_Hydrolysis_Enzymes"/>
</dbReference>
<dbReference type="RefSeq" id="WP_369149218.1">
    <property type="nucleotide sequence ID" value="NZ_CP163444.1"/>
</dbReference>
<dbReference type="Pfam" id="PF13472">
    <property type="entry name" value="Lipase_GDSL_2"/>
    <property type="match status" value="1"/>
</dbReference>
<dbReference type="InterPro" id="IPR013517">
    <property type="entry name" value="FG-GAP"/>
</dbReference>
<dbReference type="SUPFAM" id="SSF52266">
    <property type="entry name" value="SGNH hydrolase"/>
    <property type="match status" value="1"/>
</dbReference>
<feature type="domain" description="SGNH hydrolase-type esterase" evidence="2">
    <location>
        <begin position="3"/>
        <end position="184"/>
    </location>
</feature>
<dbReference type="PANTHER" id="PTHR30383">
    <property type="entry name" value="THIOESTERASE 1/PROTEASE 1/LYSOPHOSPHOLIPASE L1"/>
    <property type="match status" value="1"/>
</dbReference>
<dbReference type="AlphaFoldDB" id="A0AB39TFQ9"/>
<protein>
    <submittedName>
        <fullName evidence="3">FG-GAP-like repeat-containing protein</fullName>
    </submittedName>
</protein>
<dbReference type="InterPro" id="IPR013830">
    <property type="entry name" value="SGNH_hydro"/>
</dbReference>
<dbReference type="PANTHER" id="PTHR30383:SF5">
    <property type="entry name" value="SGNH HYDROLASE-TYPE ESTERASE DOMAIN-CONTAINING PROTEIN"/>
    <property type="match status" value="1"/>
</dbReference>
<dbReference type="EMBL" id="CP163444">
    <property type="protein sequence ID" value="XDQ76594.1"/>
    <property type="molecule type" value="Genomic_DNA"/>
</dbReference>
<name>A0AB39TFQ9_9ACTN</name>
<evidence type="ECO:0000256" key="1">
    <source>
        <dbReference type="ARBA" id="ARBA00022729"/>
    </source>
</evidence>
<keyword evidence="1" id="KW-0732">Signal</keyword>
<reference evidence="3" key="1">
    <citation type="submission" date="2024-07" db="EMBL/GenBank/DDBJ databases">
        <authorList>
            <person name="Yu S.T."/>
        </authorList>
    </citation>
    <scope>NUCLEOTIDE SEQUENCE</scope>
    <source>
        <strain evidence="3">R44</strain>
    </source>
</reference>
<dbReference type="InterPro" id="IPR028994">
    <property type="entry name" value="Integrin_alpha_N"/>
</dbReference>
<sequence>MPLGDSITAGTGSETGAGYRLPLWNMSATQSRYTVDFVGSAGSAGVPDPDNEGHSGARIGDIRASVDTWLTAAAPDVVLLHIGINDLDKDPDPDKQRAVTRAANAFSDLVTRIVQDKPNVTVLAQGLIPTTGGLQEQAASFNTKIKALQYTTFAGKKYRYLEPPALSGNEMFDRLHPSDFGYARMAGIFHDGLENAVTAGLAERPTAPRAGSEAGWGRVKWADFDGDGRSDYITVNTLGAVSVWLNRGGDGHGGWEEYGQVATGVTGDSTRVRFADFDGDGRADYILIGDTGSVTVHLNKGGDGHGGWKKIGQVATGTTSDADHVRFADIDGDGKTDYTTFSPRGALSVYLNRGGDTSGSWTPYGQIATGVTGDLSRVRIADFDGDGRADYNVINTSGSLTTYLNRGGDGHGGWDEYGQVATGVTNDQNSVVLADITGEGRADYLHTNPDGSIEAYLDDGGDGHGGWIPYGQIATGA</sequence>
<gene>
    <name evidence="3" type="ORF">AB5J54_04645</name>
</gene>
<accession>A0AB39TFQ9</accession>
<dbReference type="Gene3D" id="3.40.50.1110">
    <property type="entry name" value="SGNH hydrolase"/>
    <property type="match status" value="1"/>
</dbReference>
<evidence type="ECO:0000313" key="3">
    <source>
        <dbReference type="EMBL" id="XDQ76594.1"/>
    </source>
</evidence>
<organism evidence="3">
    <name type="scientific">Streptomyces sp. R44</name>
    <dbReference type="NCBI Taxonomy" id="3238633"/>
    <lineage>
        <taxon>Bacteria</taxon>
        <taxon>Bacillati</taxon>
        <taxon>Actinomycetota</taxon>
        <taxon>Actinomycetes</taxon>
        <taxon>Kitasatosporales</taxon>
        <taxon>Streptomycetaceae</taxon>
        <taxon>Streptomyces</taxon>
    </lineage>
</organism>
<dbReference type="Pfam" id="PF13517">
    <property type="entry name" value="FG-GAP_3"/>
    <property type="match status" value="2"/>
</dbReference>